<dbReference type="EMBL" id="BONP01000004">
    <property type="protein sequence ID" value="GIG39275.1"/>
    <property type="molecule type" value="Genomic_DNA"/>
</dbReference>
<proteinExistence type="predicted"/>
<evidence type="ECO:0008006" key="5">
    <source>
        <dbReference type="Google" id="ProtNLM"/>
    </source>
</evidence>
<name>A0ABQ4DIV7_9CELL</name>
<feature type="region of interest" description="Disordered" evidence="1">
    <location>
        <begin position="30"/>
        <end position="65"/>
    </location>
</feature>
<comment type="caution">
    <text evidence="3">The sequence shown here is derived from an EMBL/GenBank/DDBJ whole genome shotgun (WGS) entry which is preliminary data.</text>
</comment>
<evidence type="ECO:0000313" key="4">
    <source>
        <dbReference type="Proteomes" id="UP000614741"/>
    </source>
</evidence>
<feature type="chain" id="PRO_5046420699" description="Lipoprotein" evidence="2">
    <location>
        <begin position="31"/>
        <end position="150"/>
    </location>
</feature>
<gene>
    <name evidence="3" type="ORF">Cph01nite_10370</name>
</gene>
<keyword evidence="4" id="KW-1185">Reference proteome</keyword>
<evidence type="ECO:0000256" key="2">
    <source>
        <dbReference type="SAM" id="SignalP"/>
    </source>
</evidence>
<reference evidence="3 4" key="1">
    <citation type="submission" date="2021-01" db="EMBL/GenBank/DDBJ databases">
        <title>Whole genome shotgun sequence of Cellulomonas phragmiteti NBRC 110785.</title>
        <authorList>
            <person name="Komaki H."/>
            <person name="Tamura T."/>
        </authorList>
    </citation>
    <scope>NUCLEOTIDE SEQUENCE [LARGE SCALE GENOMIC DNA]</scope>
    <source>
        <strain evidence="3 4">NBRC 110785</strain>
    </source>
</reference>
<accession>A0ABQ4DIV7</accession>
<keyword evidence="2" id="KW-0732">Signal</keyword>
<dbReference type="Proteomes" id="UP000614741">
    <property type="component" value="Unassembled WGS sequence"/>
</dbReference>
<evidence type="ECO:0000256" key="1">
    <source>
        <dbReference type="SAM" id="MobiDB-lite"/>
    </source>
</evidence>
<protein>
    <recommendedName>
        <fullName evidence="5">Lipoprotein</fullName>
    </recommendedName>
</protein>
<dbReference type="PROSITE" id="PS51257">
    <property type="entry name" value="PROKAR_LIPOPROTEIN"/>
    <property type="match status" value="1"/>
</dbReference>
<feature type="signal peptide" evidence="2">
    <location>
        <begin position="1"/>
        <end position="30"/>
    </location>
</feature>
<organism evidence="3 4">
    <name type="scientific">Cellulomonas phragmiteti</name>
    <dbReference type="NCBI Taxonomy" id="478780"/>
    <lineage>
        <taxon>Bacteria</taxon>
        <taxon>Bacillati</taxon>
        <taxon>Actinomycetota</taxon>
        <taxon>Actinomycetes</taxon>
        <taxon>Micrococcales</taxon>
        <taxon>Cellulomonadaceae</taxon>
        <taxon>Cellulomonas</taxon>
    </lineage>
</organism>
<sequence>MPSACARATLVPVLAGGLLLLAACAPVGEATPPASTAGTPAVTPAATVAPPAVDPTTDAAAQPAAVPTDWCADPEIAAEVEAALASGVESNHNGMLVSPQEMGASGGTAVDVDRQVRVWRELPPAQAAFQQCLRVRQGQPTVERMPGARW</sequence>
<dbReference type="RefSeq" id="WP_203671791.1">
    <property type="nucleotide sequence ID" value="NZ_BONP01000004.1"/>
</dbReference>
<evidence type="ECO:0000313" key="3">
    <source>
        <dbReference type="EMBL" id="GIG39275.1"/>
    </source>
</evidence>